<proteinExistence type="predicted"/>
<dbReference type="EMBL" id="BMLW01000006">
    <property type="protein sequence ID" value="GGP11338.1"/>
    <property type="molecule type" value="Genomic_DNA"/>
</dbReference>
<dbReference type="RefSeq" id="WP_188734589.1">
    <property type="nucleotide sequence ID" value="NZ_BMLW01000006.1"/>
</dbReference>
<keyword evidence="3" id="KW-1185">Reference proteome</keyword>
<gene>
    <name evidence="2" type="ORF">GCM10011346_23100</name>
</gene>
<feature type="transmembrane region" description="Helical" evidence="1">
    <location>
        <begin position="12"/>
        <end position="37"/>
    </location>
</feature>
<sequence length="96" mass="11332">MNFVRPGADYDVFMLVLSIIMLIIFTFLAATIVYAFLKRDRQKPGYYIFYTFILLCAIFQLINLFQSYTWLAIAAIIIYLIFGLIVFLALRKKREK</sequence>
<evidence type="ECO:0000313" key="2">
    <source>
        <dbReference type="EMBL" id="GGP11338.1"/>
    </source>
</evidence>
<feature type="transmembrane region" description="Helical" evidence="1">
    <location>
        <begin position="68"/>
        <end position="90"/>
    </location>
</feature>
<accession>A0ABQ2NV81</accession>
<evidence type="ECO:0000256" key="1">
    <source>
        <dbReference type="SAM" id="Phobius"/>
    </source>
</evidence>
<keyword evidence="1" id="KW-0812">Transmembrane</keyword>
<organism evidence="2 3">
    <name type="scientific">Oceanobacillus neutriphilus</name>
    <dbReference type="NCBI Taxonomy" id="531815"/>
    <lineage>
        <taxon>Bacteria</taxon>
        <taxon>Bacillati</taxon>
        <taxon>Bacillota</taxon>
        <taxon>Bacilli</taxon>
        <taxon>Bacillales</taxon>
        <taxon>Bacillaceae</taxon>
        <taxon>Oceanobacillus</taxon>
    </lineage>
</organism>
<comment type="caution">
    <text evidence="2">The sequence shown here is derived from an EMBL/GenBank/DDBJ whole genome shotgun (WGS) entry which is preliminary data.</text>
</comment>
<keyword evidence="1" id="KW-1133">Transmembrane helix</keyword>
<feature type="transmembrane region" description="Helical" evidence="1">
    <location>
        <begin position="44"/>
        <end position="62"/>
    </location>
</feature>
<dbReference type="Proteomes" id="UP000641206">
    <property type="component" value="Unassembled WGS sequence"/>
</dbReference>
<reference evidence="3" key="1">
    <citation type="journal article" date="2019" name="Int. J. Syst. Evol. Microbiol.">
        <title>The Global Catalogue of Microorganisms (GCM) 10K type strain sequencing project: providing services to taxonomists for standard genome sequencing and annotation.</title>
        <authorList>
            <consortium name="The Broad Institute Genomics Platform"/>
            <consortium name="The Broad Institute Genome Sequencing Center for Infectious Disease"/>
            <person name="Wu L."/>
            <person name="Ma J."/>
        </authorList>
    </citation>
    <scope>NUCLEOTIDE SEQUENCE [LARGE SCALE GENOMIC DNA]</scope>
    <source>
        <strain evidence="3">CGMCC 1.7693</strain>
    </source>
</reference>
<evidence type="ECO:0000313" key="3">
    <source>
        <dbReference type="Proteomes" id="UP000641206"/>
    </source>
</evidence>
<protein>
    <submittedName>
        <fullName evidence="2">Uncharacterized protein</fullName>
    </submittedName>
</protein>
<name>A0ABQ2NV81_9BACI</name>
<keyword evidence="1" id="KW-0472">Membrane</keyword>